<name>A0A7M1RRJ4_9CAUD</name>
<protein>
    <submittedName>
        <fullName evidence="2">Uncharacterized protein</fullName>
    </submittedName>
</protein>
<organism evidence="2 3">
    <name type="scientific">uncultured phage cr109_1</name>
    <dbReference type="NCBI Taxonomy" id="2772083"/>
    <lineage>
        <taxon>Viruses</taxon>
        <taxon>Duplodnaviria</taxon>
        <taxon>Heunggongvirae</taxon>
        <taxon>Uroviricota</taxon>
        <taxon>Caudoviricetes</taxon>
        <taxon>Crassvirales</taxon>
        <taxon>Suoliviridae</taxon>
        <taxon>Loutivirinae</taxon>
        <taxon>Buchavirus</taxon>
        <taxon>Buchavirus splanchnicus</taxon>
    </lineage>
</organism>
<dbReference type="KEGG" id="vg:65130919"/>
<sequence>MARYKLMNVQIKKVGQKPDGTIDATINPDGKRRFMTASLIPTAGVWAAAAGSLPPVFDEAIIRMYEPLLSQQNGGTAQADQPLPDELAYLNGAWAEWIAPAPFYKKYLVGVAARKPTALAPQGRPAYPAGHKVMNADGSAPVIYTSIRVFTIFGRDEDLGNEIVYRPGFSVNELGVAQFSNYCEYVQPQTAPVIAPQDDVMGDATVQQPAQATVQPQTVAQQQPAFVQQPQQPQGAMI</sequence>
<evidence type="ECO:0000313" key="2">
    <source>
        <dbReference type="EMBL" id="QOR56993.1"/>
    </source>
</evidence>
<reference evidence="2 3" key="1">
    <citation type="submission" date="2020-07" db="EMBL/GenBank/DDBJ databases">
        <title>Taxonomic proposal: Crassvirales, a new order of highly abundant and diverse bacterial viruses.</title>
        <authorList>
            <person name="Shkoporov A.N."/>
            <person name="Stockdale S.R."/>
            <person name="Guerin E."/>
            <person name="Ross R.P."/>
            <person name="Hill C."/>
        </authorList>
    </citation>
    <scope>NUCLEOTIDE SEQUENCE [LARGE SCALE GENOMIC DNA]</scope>
</reference>
<proteinExistence type="predicted"/>
<feature type="region of interest" description="Disordered" evidence="1">
    <location>
        <begin position="207"/>
        <end position="238"/>
    </location>
</feature>
<evidence type="ECO:0000256" key="1">
    <source>
        <dbReference type="SAM" id="MobiDB-lite"/>
    </source>
</evidence>
<accession>A0A7M1RRJ4</accession>
<evidence type="ECO:0000313" key="3">
    <source>
        <dbReference type="Proteomes" id="UP000594117"/>
    </source>
</evidence>
<dbReference type="EMBL" id="MT774399">
    <property type="protein sequence ID" value="QOR56993.1"/>
    <property type="molecule type" value="Genomic_DNA"/>
</dbReference>
<dbReference type="Proteomes" id="UP000594117">
    <property type="component" value="Segment"/>
</dbReference>
<dbReference type="RefSeq" id="YP_010112445.1">
    <property type="nucleotide sequence ID" value="NC_055892.1"/>
</dbReference>
<dbReference type="GeneID" id="65130919"/>
<keyword evidence="3" id="KW-1185">Reference proteome</keyword>